<dbReference type="GO" id="GO:0003684">
    <property type="term" value="F:damaged DNA binding"/>
    <property type="evidence" value="ECO:0007669"/>
    <property type="project" value="InterPro"/>
</dbReference>
<reference evidence="19 20" key="1">
    <citation type="submission" date="2020-07" db="EMBL/GenBank/DDBJ databases">
        <title>Sequencing the genomes of 1000 actinobacteria strains.</title>
        <authorList>
            <person name="Klenk H.-P."/>
        </authorList>
    </citation>
    <scope>NUCLEOTIDE SEQUENCE [LARGE SCALE GENOMIC DNA]</scope>
    <source>
        <strain evidence="19 20">DSM 26487</strain>
    </source>
</reference>
<keyword evidence="3 16" id="KW-0515">Mutator protein</keyword>
<comment type="subcellular location">
    <subcellularLocation>
        <location evidence="1 16">Cytoplasm</location>
    </subcellularLocation>
</comment>
<evidence type="ECO:0000256" key="17">
    <source>
        <dbReference type="SAM" id="MobiDB-lite"/>
    </source>
</evidence>
<evidence type="ECO:0000256" key="7">
    <source>
        <dbReference type="ARBA" id="ARBA00022705"/>
    </source>
</evidence>
<evidence type="ECO:0000256" key="16">
    <source>
        <dbReference type="HAMAP-Rule" id="MF_01113"/>
    </source>
</evidence>
<evidence type="ECO:0000256" key="1">
    <source>
        <dbReference type="ARBA" id="ARBA00004496"/>
    </source>
</evidence>
<dbReference type="GO" id="GO:0003887">
    <property type="term" value="F:DNA-directed DNA polymerase activity"/>
    <property type="evidence" value="ECO:0007669"/>
    <property type="project" value="UniProtKB-UniRule"/>
</dbReference>
<dbReference type="InterPro" id="IPR022880">
    <property type="entry name" value="DNApol_IV"/>
</dbReference>
<evidence type="ECO:0000256" key="6">
    <source>
        <dbReference type="ARBA" id="ARBA00022695"/>
    </source>
</evidence>
<comment type="caution">
    <text evidence="19">The sequence shown here is derived from an EMBL/GenBank/DDBJ whole genome shotgun (WGS) entry which is preliminary data.</text>
</comment>
<dbReference type="InterPro" id="IPR050116">
    <property type="entry name" value="DNA_polymerase-Y"/>
</dbReference>
<name>A0A7Z0DJI0_9ACTN</name>
<dbReference type="Pfam" id="PF00817">
    <property type="entry name" value="IMS"/>
    <property type="match status" value="1"/>
</dbReference>
<feature type="site" description="Substrate discrimination" evidence="16">
    <location>
        <position position="22"/>
    </location>
</feature>
<evidence type="ECO:0000256" key="5">
    <source>
        <dbReference type="ARBA" id="ARBA00022679"/>
    </source>
</evidence>
<dbReference type="InterPro" id="IPR001126">
    <property type="entry name" value="UmuC"/>
</dbReference>
<keyword evidence="8 16" id="KW-0479">Metal-binding</keyword>
<dbReference type="RefSeq" id="WP_179657151.1">
    <property type="nucleotide sequence ID" value="NZ_JACBZR010000001.1"/>
</dbReference>
<evidence type="ECO:0000256" key="13">
    <source>
        <dbReference type="ARBA" id="ARBA00023204"/>
    </source>
</evidence>
<feature type="binding site" evidence="16">
    <location>
        <position position="17"/>
    </location>
    <ligand>
        <name>Mg(2+)</name>
        <dbReference type="ChEBI" id="CHEBI:18420"/>
    </ligand>
</feature>
<proteinExistence type="inferred from homology"/>
<evidence type="ECO:0000256" key="2">
    <source>
        <dbReference type="ARBA" id="ARBA00010945"/>
    </source>
</evidence>
<dbReference type="Gene3D" id="3.40.1170.60">
    <property type="match status" value="1"/>
</dbReference>
<evidence type="ECO:0000259" key="18">
    <source>
        <dbReference type="PROSITE" id="PS50173"/>
    </source>
</evidence>
<dbReference type="GO" id="GO:0006281">
    <property type="term" value="P:DNA repair"/>
    <property type="evidence" value="ECO:0007669"/>
    <property type="project" value="UniProtKB-UniRule"/>
</dbReference>
<gene>
    <name evidence="16" type="primary">dinB</name>
    <name evidence="19" type="ORF">BJ988_001165</name>
</gene>
<dbReference type="SUPFAM" id="SSF100879">
    <property type="entry name" value="Lesion bypass DNA polymerase (Y-family), little finger domain"/>
    <property type="match status" value="1"/>
</dbReference>
<dbReference type="CDD" id="cd03586">
    <property type="entry name" value="PolY_Pol_IV_kappa"/>
    <property type="match status" value="1"/>
</dbReference>
<dbReference type="Gene3D" id="1.10.150.20">
    <property type="entry name" value="5' to 3' exonuclease, C-terminal subdomain"/>
    <property type="match status" value="1"/>
</dbReference>
<dbReference type="GO" id="GO:0006261">
    <property type="term" value="P:DNA-templated DNA replication"/>
    <property type="evidence" value="ECO:0007669"/>
    <property type="project" value="UniProtKB-UniRule"/>
</dbReference>
<evidence type="ECO:0000256" key="4">
    <source>
        <dbReference type="ARBA" id="ARBA00022490"/>
    </source>
</evidence>
<evidence type="ECO:0000256" key="14">
    <source>
        <dbReference type="ARBA" id="ARBA00025589"/>
    </source>
</evidence>
<comment type="similarity">
    <text evidence="2 16">Belongs to the DNA polymerase type-Y family.</text>
</comment>
<dbReference type="Pfam" id="PF21999">
    <property type="entry name" value="IMS_HHH_1"/>
    <property type="match status" value="1"/>
</dbReference>
<keyword evidence="11 16" id="KW-0239">DNA-directed DNA polymerase</keyword>
<evidence type="ECO:0000313" key="19">
    <source>
        <dbReference type="EMBL" id="NYI76517.1"/>
    </source>
</evidence>
<evidence type="ECO:0000256" key="12">
    <source>
        <dbReference type="ARBA" id="ARBA00023125"/>
    </source>
</evidence>
<feature type="domain" description="UmuC" evidence="18">
    <location>
        <begin position="13"/>
        <end position="192"/>
    </location>
</feature>
<dbReference type="Pfam" id="PF11799">
    <property type="entry name" value="IMS_C"/>
    <property type="match status" value="1"/>
</dbReference>
<keyword evidence="6 16" id="KW-0548">Nucleotidyltransferase</keyword>
<dbReference type="EC" id="2.7.7.7" evidence="16"/>
<evidence type="ECO:0000256" key="9">
    <source>
        <dbReference type="ARBA" id="ARBA00022763"/>
    </source>
</evidence>
<comment type="function">
    <text evidence="14 16">Poorly processive, error-prone DNA polymerase involved in untargeted mutagenesis. Copies undamaged DNA at stalled replication forks, which arise in vivo from mismatched or misaligned primer ends. These misaligned primers can be extended by PolIV. Exhibits no 3'-5' exonuclease (proofreading) activity. May be involved in translesional synthesis, in conjunction with the beta clamp from PolIII.</text>
</comment>
<keyword evidence="4 16" id="KW-0963">Cytoplasm</keyword>
<evidence type="ECO:0000256" key="11">
    <source>
        <dbReference type="ARBA" id="ARBA00022932"/>
    </source>
</evidence>
<accession>A0A7Z0DJI0</accession>
<feature type="active site" evidence="16">
    <location>
        <position position="111"/>
    </location>
</feature>
<keyword evidence="7 16" id="KW-0235">DNA replication</keyword>
<comment type="subunit">
    <text evidence="16">Monomer.</text>
</comment>
<dbReference type="PANTHER" id="PTHR11076">
    <property type="entry name" value="DNA REPAIR POLYMERASE UMUC / TRANSFERASE FAMILY MEMBER"/>
    <property type="match status" value="1"/>
</dbReference>
<dbReference type="GO" id="GO:0042276">
    <property type="term" value="P:error-prone translesion synthesis"/>
    <property type="evidence" value="ECO:0007669"/>
    <property type="project" value="TreeGrafter"/>
</dbReference>
<dbReference type="PANTHER" id="PTHR11076:SF33">
    <property type="entry name" value="DNA POLYMERASE KAPPA"/>
    <property type="match status" value="1"/>
</dbReference>
<organism evidence="19 20">
    <name type="scientific">Nocardioides panzhihuensis</name>
    <dbReference type="NCBI Taxonomy" id="860243"/>
    <lineage>
        <taxon>Bacteria</taxon>
        <taxon>Bacillati</taxon>
        <taxon>Actinomycetota</taxon>
        <taxon>Actinomycetes</taxon>
        <taxon>Propionibacteriales</taxon>
        <taxon>Nocardioidaceae</taxon>
        <taxon>Nocardioides</taxon>
    </lineage>
</organism>
<dbReference type="EMBL" id="JACBZR010000001">
    <property type="protein sequence ID" value="NYI76517.1"/>
    <property type="molecule type" value="Genomic_DNA"/>
</dbReference>
<dbReference type="GO" id="GO:0005829">
    <property type="term" value="C:cytosol"/>
    <property type="evidence" value="ECO:0007669"/>
    <property type="project" value="TreeGrafter"/>
</dbReference>
<sequence>MTSSAGAPEATPFLHVDMDAFFVSVAIRHQPELWDQPVVVGGHARGVVTCANYPARAFGVRAAMPGAMARRLCPQLVSVRLDFGEVAEVSRQVREIFRRATPLVEVVSVDEAFLDVRGAIRLFGSPERIAERIRRQIAEELSITCSVGVAPTPSVAKVGSRKAKPDGVVIVRPEDIPGFLHPLDVGELYGVGPSTRNRLRRLGFETVGDIARTPVPTLHQILGPRLGGHLHRLATGADRRELTGRLGLGVPETTGARSSGELARPLAPSEGVTARSADRSTGAQETFGHDLSDREDIVRELLRLSARVTRRMRRAGTVGRTVALTVRFTDFKTISRSRTLPDPTDVTQEVHATVVRLYDELNLRGRALRLVGVRVEHLVAREGTDRQLELGARERGWSEADRAADRVAERFGSSLVRRASLLRDGQG</sequence>
<feature type="binding site" evidence="16">
    <location>
        <position position="110"/>
    </location>
    <ligand>
        <name>Mg(2+)</name>
        <dbReference type="ChEBI" id="CHEBI:18420"/>
    </ligand>
</feature>
<dbReference type="Gene3D" id="3.30.1490.100">
    <property type="entry name" value="DNA polymerase, Y-family, little finger domain"/>
    <property type="match status" value="1"/>
</dbReference>
<dbReference type="PROSITE" id="PS50173">
    <property type="entry name" value="UMUC"/>
    <property type="match status" value="1"/>
</dbReference>
<evidence type="ECO:0000256" key="8">
    <source>
        <dbReference type="ARBA" id="ARBA00022723"/>
    </source>
</evidence>
<evidence type="ECO:0000313" key="20">
    <source>
        <dbReference type="Proteomes" id="UP000564496"/>
    </source>
</evidence>
<dbReference type="SUPFAM" id="SSF56672">
    <property type="entry name" value="DNA/RNA polymerases"/>
    <property type="match status" value="1"/>
</dbReference>
<dbReference type="GO" id="GO:0000287">
    <property type="term" value="F:magnesium ion binding"/>
    <property type="evidence" value="ECO:0007669"/>
    <property type="project" value="UniProtKB-UniRule"/>
</dbReference>
<keyword evidence="10 16" id="KW-0460">Magnesium</keyword>
<evidence type="ECO:0000256" key="10">
    <source>
        <dbReference type="ARBA" id="ARBA00022842"/>
    </source>
</evidence>
<dbReference type="InterPro" id="IPR043502">
    <property type="entry name" value="DNA/RNA_pol_sf"/>
</dbReference>
<dbReference type="InterPro" id="IPR036775">
    <property type="entry name" value="DNA_pol_Y-fam_lit_finger_sf"/>
</dbReference>
<feature type="region of interest" description="Disordered" evidence="17">
    <location>
        <begin position="248"/>
        <end position="287"/>
    </location>
</feature>
<dbReference type="GO" id="GO:0009432">
    <property type="term" value="P:SOS response"/>
    <property type="evidence" value="ECO:0007669"/>
    <property type="project" value="TreeGrafter"/>
</dbReference>
<keyword evidence="20" id="KW-1185">Reference proteome</keyword>
<comment type="cofactor">
    <cofactor evidence="16">
        <name>Mg(2+)</name>
        <dbReference type="ChEBI" id="CHEBI:18420"/>
    </cofactor>
    <text evidence="16">Binds 2 magnesium ions per subunit.</text>
</comment>
<evidence type="ECO:0000256" key="15">
    <source>
        <dbReference type="ARBA" id="ARBA00049244"/>
    </source>
</evidence>
<dbReference type="Gene3D" id="3.30.70.270">
    <property type="match status" value="1"/>
</dbReference>
<dbReference type="HAMAP" id="MF_01113">
    <property type="entry name" value="DNApol_IV"/>
    <property type="match status" value="1"/>
</dbReference>
<dbReference type="InterPro" id="IPR043128">
    <property type="entry name" value="Rev_trsase/Diguanyl_cyclase"/>
</dbReference>
<keyword evidence="5 16" id="KW-0808">Transferase</keyword>
<keyword evidence="9 16" id="KW-0227">DNA damage</keyword>
<keyword evidence="12 16" id="KW-0238">DNA-binding</keyword>
<dbReference type="AlphaFoldDB" id="A0A7Z0DJI0"/>
<evidence type="ECO:0000256" key="3">
    <source>
        <dbReference type="ARBA" id="ARBA00022457"/>
    </source>
</evidence>
<dbReference type="InterPro" id="IPR017961">
    <property type="entry name" value="DNA_pol_Y-fam_little_finger"/>
</dbReference>
<protein>
    <recommendedName>
        <fullName evidence="16">DNA polymerase IV</fullName>
        <shortName evidence="16">Pol IV</shortName>
        <ecNumber evidence="16">2.7.7.7</ecNumber>
    </recommendedName>
</protein>
<comment type="catalytic activity">
    <reaction evidence="15 16">
        <text>DNA(n) + a 2'-deoxyribonucleoside 5'-triphosphate = DNA(n+1) + diphosphate</text>
        <dbReference type="Rhea" id="RHEA:22508"/>
        <dbReference type="Rhea" id="RHEA-COMP:17339"/>
        <dbReference type="Rhea" id="RHEA-COMP:17340"/>
        <dbReference type="ChEBI" id="CHEBI:33019"/>
        <dbReference type="ChEBI" id="CHEBI:61560"/>
        <dbReference type="ChEBI" id="CHEBI:173112"/>
        <dbReference type="EC" id="2.7.7.7"/>
    </reaction>
</comment>
<dbReference type="InterPro" id="IPR053848">
    <property type="entry name" value="IMS_HHH_1"/>
</dbReference>
<keyword evidence="13 16" id="KW-0234">DNA repair</keyword>
<dbReference type="Proteomes" id="UP000564496">
    <property type="component" value="Unassembled WGS sequence"/>
</dbReference>